<name>A0A7R9IEZ4_9NEOP</name>
<reference evidence="1" key="1">
    <citation type="submission" date="2020-11" db="EMBL/GenBank/DDBJ databases">
        <authorList>
            <person name="Tran Van P."/>
        </authorList>
    </citation>
    <scope>NUCLEOTIDE SEQUENCE</scope>
</reference>
<organism evidence="1">
    <name type="scientific">Timema tahoe</name>
    <dbReference type="NCBI Taxonomy" id="61484"/>
    <lineage>
        <taxon>Eukaryota</taxon>
        <taxon>Metazoa</taxon>
        <taxon>Ecdysozoa</taxon>
        <taxon>Arthropoda</taxon>
        <taxon>Hexapoda</taxon>
        <taxon>Insecta</taxon>
        <taxon>Pterygota</taxon>
        <taxon>Neoptera</taxon>
        <taxon>Polyneoptera</taxon>
        <taxon>Phasmatodea</taxon>
        <taxon>Timematodea</taxon>
        <taxon>Timematoidea</taxon>
        <taxon>Timematidae</taxon>
        <taxon>Timema</taxon>
    </lineage>
</organism>
<proteinExistence type="predicted"/>
<protein>
    <submittedName>
        <fullName evidence="1">Uncharacterized protein</fullName>
    </submittedName>
</protein>
<sequence length="116" mass="13137">MTRLMNKRSRRWAYNRKRLQAIASGVCGHYSCLFAVAKAASWSLKRFTDLFSVTNLFELCYTSFGLPLERTSSKKSIIKTPQFTEPRFGASSSTTNESYLLITRSLARTLVSLAEP</sequence>
<dbReference type="EMBL" id="OE001592">
    <property type="protein sequence ID" value="CAD7457178.1"/>
    <property type="molecule type" value="Genomic_DNA"/>
</dbReference>
<evidence type="ECO:0000313" key="1">
    <source>
        <dbReference type="EMBL" id="CAD7457178.1"/>
    </source>
</evidence>
<accession>A0A7R9IEZ4</accession>
<dbReference type="AlphaFoldDB" id="A0A7R9IEZ4"/>
<gene>
    <name evidence="1" type="ORF">TTEB3V08_LOCUS5186</name>
</gene>